<proteinExistence type="predicted"/>
<reference evidence="2 3" key="1">
    <citation type="journal article" date="2017" name="Int. J. Parasitol.">
        <title>The genome of the protozoan parasite Cystoisospora suis and a reverse vaccinology approach to identify vaccine candidates.</title>
        <authorList>
            <person name="Palmieri N."/>
            <person name="Shrestha A."/>
            <person name="Ruttkowski B."/>
            <person name="Beck T."/>
            <person name="Vogl C."/>
            <person name="Tomley F."/>
            <person name="Blake D.P."/>
            <person name="Joachim A."/>
        </authorList>
    </citation>
    <scope>NUCLEOTIDE SEQUENCE [LARGE SCALE GENOMIC DNA]</scope>
    <source>
        <strain evidence="2 3">Wien I</strain>
    </source>
</reference>
<dbReference type="GeneID" id="94431102"/>
<name>A0A2C6KPY8_9APIC</name>
<evidence type="ECO:0000313" key="3">
    <source>
        <dbReference type="Proteomes" id="UP000221165"/>
    </source>
</evidence>
<comment type="caution">
    <text evidence="2">The sequence shown here is derived from an EMBL/GenBank/DDBJ whole genome shotgun (WGS) entry which is preliminary data.</text>
</comment>
<dbReference type="EMBL" id="MIGC01004151">
    <property type="protein sequence ID" value="PHJ18426.1"/>
    <property type="molecule type" value="Genomic_DNA"/>
</dbReference>
<protein>
    <submittedName>
        <fullName evidence="2">Uncharacterized protein</fullName>
    </submittedName>
</protein>
<evidence type="ECO:0000256" key="1">
    <source>
        <dbReference type="SAM" id="MobiDB-lite"/>
    </source>
</evidence>
<dbReference type="AlphaFoldDB" id="A0A2C6KPY8"/>
<gene>
    <name evidence="2" type="ORF">CSUI_007747</name>
</gene>
<dbReference type="RefSeq" id="XP_067920133.1">
    <property type="nucleotide sequence ID" value="XM_068067891.1"/>
</dbReference>
<keyword evidence="3" id="KW-1185">Reference proteome</keyword>
<dbReference type="VEuPathDB" id="ToxoDB:CSUI_007747"/>
<sequence>MQLTQLGESPVTETGGGTAVDVSAVENVSSMGSMEGTLRPEGPFVSGPSVIVGSPPSSVATTPGFPEALASPEVRLTGLGAPSGLRESPLSPVGSTSSDFESSDGGDGNTGDTTSSLGDGVAWKLLSELKLAEARDERLRTELRFTSSRWKDEESYIATTWRSRQSMRKRKHVRQRHLTMALLQTDFGLAGEGVWVAEATPSARPNDLDSRGSTAHINWSPCGGDSCERSRQYSLR</sequence>
<feature type="compositionally biased region" description="Low complexity" evidence="1">
    <location>
        <begin position="42"/>
        <end position="59"/>
    </location>
</feature>
<accession>A0A2C6KPY8</accession>
<dbReference type="Proteomes" id="UP000221165">
    <property type="component" value="Unassembled WGS sequence"/>
</dbReference>
<organism evidence="2 3">
    <name type="scientific">Cystoisospora suis</name>
    <dbReference type="NCBI Taxonomy" id="483139"/>
    <lineage>
        <taxon>Eukaryota</taxon>
        <taxon>Sar</taxon>
        <taxon>Alveolata</taxon>
        <taxon>Apicomplexa</taxon>
        <taxon>Conoidasida</taxon>
        <taxon>Coccidia</taxon>
        <taxon>Eucoccidiorida</taxon>
        <taxon>Eimeriorina</taxon>
        <taxon>Sarcocystidae</taxon>
        <taxon>Cystoisospora</taxon>
    </lineage>
</organism>
<feature type="region of interest" description="Disordered" evidence="1">
    <location>
        <begin position="1"/>
        <end position="117"/>
    </location>
</feature>
<evidence type="ECO:0000313" key="2">
    <source>
        <dbReference type="EMBL" id="PHJ18426.1"/>
    </source>
</evidence>